<organism evidence="1 2">
    <name type="scientific">Melastoma candidum</name>
    <dbReference type="NCBI Taxonomy" id="119954"/>
    <lineage>
        <taxon>Eukaryota</taxon>
        <taxon>Viridiplantae</taxon>
        <taxon>Streptophyta</taxon>
        <taxon>Embryophyta</taxon>
        <taxon>Tracheophyta</taxon>
        <taxon>Spermatophyta</taxon>
        <taxon>Magnoliopsida</taxon>
        <taxon>eudicotyledons</taxon>
        <taxon>Gunneridae</taxon>
        <taxon>Pentapetalae</taxon>
        <taxon>rosids</taxon>
        <taxon>malvids</taxon>
        <taxon>Myrtales</taxon>
        <taxon>Melastomataceae</taxon>
        <taxon>Melastomatoideae</taxon>
        <taxon>Melastomateae</taxon>
        <taxon>Melastoma</taxon>
    </lineage>
</organism>
<gene>
    <name evidence="1" type="ORF">MLD38_037974</name>
</gene>
<keyword evidence="2" id="KW-1185">Reference proteome</keyword>
<accession>A0ACB9KYB4</accession>
<name>A0ACB9KYB4_9MYRT</name>
<comment type="caution">
    <text evidence="1">The sequence shown here is derived from an EMBL/GenBank/DDBJ whole genome shotgun (WGS) entry which is preliminary data.</text>
</comment>
<dbReference type="EMBL" id="CM042891">
    <property type="protein sequence ID" value="KAI4302195.1"/>
    <property type="molecule type" value="Genomic_DNA"/>
</dbReference>
<evidence type="ECO:0000313" key="1">
    <source>
        <dbReference type="EMBL" id="KAI4302195.1"/>
    </source>
</evidence>
<sequence>MQDHQAEAPQIVIVGAGIAGLAAALGLHRLGIRSLVLESSTELRTSGFAFTTWTNAWRALDSLGIGEQLRRQHTQLVQACAYSIKGVEMGKLILDANGHEVRCMQRKVLLETLERELPRGTIRFGSKVVSLLDEDNVSKPRQQLKLIHLADGDVIKAKVVVGCDGVNSVVAKWLGFNKAISTGRAGVRGIAYYRGGHGLDPVFTQCLGKGVRSGYLPCDDHSMYWFFTFDPTPDQEKELQSDPVKLKQFVLERLDGVPDRFRAVVENTEEGQMMLSPLKFRLPWEVALGSVSKGNVCVAGDACHPMTPDLGQGGCAALEDGVVLARCLGQVLLLGNNDNSGKGDGEEYRKIERSLRDYANQRRRRASGLISTAFVMGHVMNSQNRVVSFLRTKFLGAVLNGQLLSMASFDCGSLTSPQIN</sequence>
<protein>
    <submittedName>
        <fullName evidence="1">Uncharacterized protein</fullName>
    </submittedName>
</protein>
<dbReference type="Proteomes" id="UP001057402">
    <property type="component" value="Chromosome 12"/>
</dbReference>
<proteinExistence type="predicted"/>
<evidence type="ECO:0000313" key="2">
    <source>
        <dbReference type="Proteomes" id="UP001057402"/>
    </source>
</evidence>
<reference evidence="2" key="1">
    <citation type="journal article" date="2023" name="Front. Plant Sci.">
        <title>Chromosomal-level genome assembly of Melastoma candidum provides insights into trichome evolution.</title>
        <authorList>
            <person name="Zhong Y."/>
            <person name="Wu W."/>
            <person name="Sun C."/>
            <person name="Zou P."/>
            <person name="Liu Y."/>
            <person name="Dai S."/>
            <person name="Zhou R."/>
        </authorList>
    </citation>
    <scope>NUCLEOTIDE SEQUENCE [LARGE SCALE GENOMIC DNA]</scope>
</reference>